<keyword evidence="8" id="KW-0238">DNA-binding</keyword>
<evidence type="ECO:0000256" key="1">
    <source>
        <dbReference type="ARBA" id="ARBA00022679"/>
    </source>
</evidence>
<name>A0A8B9N9D3_9AVES</name>
<dbReference type="GO" id="GO:0016779">
    <property type="term" value="F:nucleotidyltransferase activity"/>
    <property type="evidence" value="ECO:0007669"/>
    <property type="project" value="UniProtKB-KW"/>
</dbReference>
<proteinExistence type="predicted"/>
<keyword evidence="6" id="KW-0378">Hydrolase</keyword>
<dbReference type="PROSITE" id="PS51027">
    <property type="entry name" value="INTEGRASE_DBD"/>
    <property type="match status" value="1"/>
</dbReference>
<keyword evidence="4" id="KW-0479">Metal-binding</keyword>
<evidence type="ECO:0000256" key="9">
    <source>
        <dbReference type="PROSITE-ProRule" id="PRU00506"/>
    </source>
</evidence>
<keyword evidence="3" id="KW-0540">Nuclease</keyword>
<dbReference type="InterPro" id="IPR040643">
    <property type="entry name" value="MLVIN_C"/>
</dbReference>
<dbReference type="GO" id="GO:0003677">
    <property type="term" value="F:DNA binding"/>
    <property type="evidence" value="ECO:0007669"/>
    <property type="project" value="UniProtKB-KW"/>
</dbReference>
<dbReference type="InterPro" id="IPR001037">
    <property type="entry name" value="Integrase_C_retrovir"/>
</dbReference>
<evidence type="ECO:0000259" key="10">
    <source>
        <dbReference type="PROSITE" id="PS51027"/>
    </source>
</evidence>
<feature type="domain" description="Integrase-type" evidence="10">
    <location>
        <begin position="8"/>
        <end position="62"/>
    </location>
</feature>
<feature type="DNA-binding region" description="Integrase-type" evidence="9">
    <location>
        <begin position="8"/>
        <end position="62"/>
    </location>
</feature>
<sequence length="75" mass="8813">REGVSPFEILTWKDKPLKEEWKGPYTVLSKTYTAVRVEEIDSWIHYARVKKVPTTGMNFWKSKEIETLKLKLSGN</sequence>
<evidence type="ECO:0000256" key="8">
    <source>
        <dbReference type="ARBA" id="ARBA00023125"/>
    </source>
</evidence>
<evidence type="ECO:0000256" key="7">
    <source>
        <dbReference type="ARBA" id="ARBA00022908"/>
    </source>
</evidence>
<keyword evidence="5" id="KW-0255">Endonuclease</keyword>
<keyword evidence="1" id="KW-0808">Transferase</keyword>
<evidence type="ECO:0000256" key="5">
    <source>
        <dbReference type="ARBA" id="ARBA00022759"/>
    </source>
</evidence>
<dbReference type="GO" id="GO:0046872">
    <property type="term" value="F:metal ion binding"/>
    <property type="evidence" value="ECO:0007669"/>
    <property type="project" value="UniProtKB-KW"/>
</dbReference>
<evidence type="ECO:0000256" key="2">
    <source>
        <dbReference type="ARBA" id="ARBA00022695"/>
    </source>
</evidence>
<evidence type="ECO:0000256" key="4">
    <source>
        <dbReference type="ARBA" id="ARBA00022723"/>
    </source>
</evidence>
<keyword evidence="12" id="KW-1185">Reference proteome</keyword>
<dbReference type="Pfam" id="PF18697">
    <property type="entry name" value="MLVIN_C"/>
    <property type="match status" value="1"/>
</dbReference>
<keyword evidence="2" id="KW-0548">Nucleotidyltransferase</keyword>
<dbReference type="GO" id="GO:0015074">
    <property type="term" value="P:DNA integration"/>
    <property type="evidence" value="ECO:0007669"/>
    <property type="project" value="UniProtKB-KW"/>
</dbReference>
<dbReference type="GO" id="GO:0016787">
    <property type="term" value="F:hydrolase activity"/>
    <property type="evidence" value="ECO:0007669"/>
    <property type="project" value="UniProtKB-KW"/>
</dbReference>
<evidence type="ECO:0000313" key="11">
    <source>
        <dbReference type="Ensembl" id="ENSANIP00000020397.1"/>
    </source>
</evidence>
<dbReference type="GO" id="GO:0004519">
    <property type="term" value="F:endonuclease activity"/>
    <property type="evidence" value="ECO:0007669"/>
    <property type="project" value="UniProtKB-KW"/>
</dbReference>
<keyword evidence="7" id="KW-0229">DNA integration</keyword>
<dbReference type="Gene3D" id="2.30.30.850">
    <property type="match status" value="1"/>
</dbReference>
<protein>
    <recommendedName>
        <fullName evidence="10">Integrase-type domain-containing protein</fullName>
    </recommendedName>
</protein>
<evidence type="ECO:0000313" key="12">
    <source>
        <dbReference type="Proteomes" id="UP000694541"/>
    </source>
</evidence>
<evidence type="ECO:0000256" key="3">
    <source>
        <dbReference type="ARBA" id="ARBA00022722"/>
    </source>
</evidence>
<dbReference type="Ensembl" id="ENSANIT00000021075.1">
    <property type="protein sequence ID" value="ENSANIP00000020397.1"/>
    <property type="gene ID" value="ENSANIG00000013890.1"/>
</dbReference>
<reference evidence="11" key="1">
    <citation type="submission" date="2025-08" db="UniProtKB">
        <authorList>
            <consortium name="Ensembl"/>
        </authorList>
    </citation>
    <scope>IDENTIFICATION</scope>
</reference>
<accession>A0A8B9N9D3</accession>
<dbReference type="AlphaFoldDB" id="A0A8B9N9D3"/>
<reference evidence="11" key="2">
    <citation type="submission" date="2025-09" db="UniProtKB">
        <authorList>
            <consortium name="Ensembl"/>
        </authorList>
    </citation>
    <scope>IDENTIFICATION</scope>
</reference>
<evidence type="ECO:0000256" key="6">
    <source>
        <dbReference type="ARBA" id="ARBA00022801"/>
    </source>
</evidence>
<dbReference type="Proteomes" id="UP000694541">
    <property type="component" value="Unplaced"/>
</dbReference>
<organism evidence="11 12">
    <name type="scientific">Accipiter nisus</name>
    <name type="common">Eurasian sparrowhawk</name>
    <dbReference type="NCBI Taxonomy" id="211598"/>
    <lineage>
        <taxon>Eukaryota</taxon>
        <taxon>Metazoa</taxon>
        <taxon>Chordata</taxon>
        <taxon>Craniata</taxon>
        <taxon>Vertebrata</taxon>
        <taxon>Euteleostomi</taxon>
        <taxon>Archelosauria</taxon>
        <taxon>Archosauria</taxon>
        <taxon>Dinosauria</taxon>
        <taxon>Saurischia</taxon>
        <taxon>Theropoda</taxon>
        <taxon>Coelurosauria</taxon>
        <taxon>Aves</taxon>
        <taxon>Neognathae</taxon>
        <taxon>Neoaves</taxon>
        <taxon>Telluraves</taxon>
        <taxon>Accipitrimorphae</taxon>
        <taxon>Accipitriformes</taxon>
        <taxon>Accipitridae</taxon>
        <taxon>Accipitrinae</taxon>
        <taxon>Accipiter</taxon>
    </lineage>
</organism>